<keyword evidence="3" id="KW-1185">Reference proteome</keyword>
<dbReference type="EMBL" id="JNFP01000103">
    <property type="protein sequence ID" value="KIA59586.1"/>
    <property type="molecule type" value="Genomic_DNA"/>
</dbReference>
<feature type="compositionally biased region" description="Low complexity" evidence="1">
    <location>
        <begin position="18"/>
        <end position="30"/>
    </location>
</feature>
<evidence type="ECO:0000313" key="3">
    <source>
        <dbReference type="Proteomes" id="UP000031364"/>
    </source>
</evidence>
<feature type="region of interest" description="Disordered" evidence="1">
    <location>
        <begin position="1"/>
        <end position="56"/>
    </location>
</feature>
<organism evidence="2 3">
    <name type="scientific">Nocardia vulneris</name>
    <dbReference type="NCBI Taxonomy" id="1141657"/>
    <lineage>
        <taxon>Bacteria</taxon>
        <taxon>Bacillati</taxon>
        <taxon>Actinomycetota</taxon>
        <taxon>Actinomycetes</taxon>
        <taxon>Mycobacteriales</taxon>
        <taxon>Nocardiaceae</taxon>
        <taxon>Nocardia</taxon>
    </lineage>
</organism>
<dbReference type="Proteomes" id="UP000031364">
    <property type="component" value="Unassembled WGS sequence"/>
</dbReference>
<accession>A0ABR4Z2N4</accession>
<feature type="compositionally biased region" description="Basic and acidic residues" evidence="1">
    <location>
        <begin position="37"/>
        <end position="51"/>
    </location>
</feature>
<name>A0ABR4Z2N4_9NOCA</name>
<reference evidence="2 3" key="1">
    <citation type="journal article" date="2014" name="Int. J. Syst. Evol. Microbiol.">
        <title>Nocardia vulneris sp. nov., isolated from wounds of human patients in North America.</title>
        <authorList>
            <person name="Lasker B.A."/>
            <person name="Bell M."/>
            <person name="Klenk H.P."/>
            <person name="Sproer C."/>
            <person name="Schumann C."/>
            <person name="Schumann P."/>
            <person name="Brown J.M."/>
        </authorList>
    </citation>
    <scope>NUCLEOTIDE SEQUENCE [LARGE SCALE GENOMIC DNA]</scope>
    <source>
        <strain evidence="2 3">W9851</strain>
    </source>
</reference>
<evidence type="ECO:0000256" key="1">
    <source>
        <dbReference type="SAM" id="MobiDB-lite"/>
    </source>
</evidence>
<comment type="caution">
    <text evidence="2">The sequence shown here is derived from an EMBL/GenBank/DDBJ whole genome shotgun (WGS) entry which is preliminary data.</text>
</comment>
<dbReference type="RefSeq" id="WP_043682955.1">
    <property type="nucleotide sequence ID" value="NZ_BDCI01000031.1"/>
</dbReference>
<feature type="compositionally biased region" description="Basic residues" evidence="1">
    <location>
        <begin position="1"/>
        <end position="10"/>
    </location>
</feature>
<protein>
    <submittedName>
        <fullName evidence="2">Uncharacterized protein</fullName>
    </submittedName>
</protein>
<evidence type="ECO:0000313" key="2">
    <source>
        <dbReference type="EMBL" id="KIA59586.1"/>
    </source>
</evidence>
<sequence length="76" mass="8281">MIGRRKRPARGLRSSHNVAAPTVSTTAAASRCRSTLRGRERAREQQRDQHGGGRAAVAQRESLWSEVLSALICRAG</sequence>
<gene>
    <name evidence="2" type="ORF">FG87_42035</name>
</gene>
<proteinExistence type="predicted"/>